<feature type="transmembrane region" description="Helical" evidence="1">
    <location>
        <begin position="45"/>
        <end position="62"/>
    </location>
</feature>
<accession>A0A6J4GXU8</accession>
<dbReference type="EMBL" id="CADCSU010000231">
    <property type="protein sequence ID" value="CAA9203732.1"/>
    <property type="molecule type" value="Genomic_DNA"/>
</dbReference>
<organism evidence="2 3">
    <name type="scientific">Flavobacterium bizetiae</name>
    <dbReference type="NCBI Taxonomy" id="2704140"/>
    <lineage>
        <taxon>Bacteria</taxon>
        <taxon>Pseudomonadati</taxon>
        <taxon>Bacteroidota</taxon>
        <taxon>Flavobacteriia</taxon>
        <taxon>Flavobacteriales</taxon>
        <taxon>Flavobacteriaceae</taxon>
        <taxon>Flavobacterium</taxon>
    </lineage>
</organism>
<evidence type="ECO:0000256" key="1">
    <source>
        <dbReference type="SAM" id="Phobius"/>
    </source>
</evidence>
<keyword evidence="1" id="KW-0812">Transmembrane</keyword>
<proteinExistence type="predicted"/>
<protein>
    <submittedName>
        <fullName evidence="2">Uncharacterized protein</fullName>
    </submittedName>
</protein>
<sequence>MKNNSFKTNYKNLEFRCKKIYVWSANIYCWFWIAREIFWRQSTDFEPYLLWFFLSAGMYFFIRDSKDLDIIYSIVKEEKEVINEENKYLES</sequence>
<keyword evidence="1" id="KW-1133">Transmembrane helix</keyword>
<evidence type="ECO:0000313" key="2">
    <source>
        <dbReference type="EMBL" id="CAA9203732.1"/>
    </source>
</evidence>
<dbReference type="AlphaFoldDB" id="A0A6J4GXU8"/>
<reference evidence="2 3" key="1">
    <citation type="submission" date="2020-02" db="EMBL/GenBank/DDBJ databases">
        <authorList>
            <person name="Criscuolo A."/>
        </authorList>
    </citation>
    <scope>NUCLEOTIDE SEQUENCE [LARGE SCALE GENOMIC DNA]</scope>
    <source>
        <strain evidence="2">CIP105534</strain>
    </source>
</reference>
<keyword evidence="1" id="KW-0472">Membrane</keyword>
<name>A0A6J4GXU8_9FLAO</name>
<dbReference type="Proteomes" id="UP000479938">
    <property type="component" value="Unassembled WGS sequence"/>
</dbReference>
<feature type="transmembrane region" description="Helical" evidence="1">
    <location>
        <begin position="20"/>
        <end position="39"/>
    </location>
</feature>
<evidence type="ECO:0000313" key="3">
    <source>
        <dbReference type="Proteomes" id="UP000479938"/>
    </source>
</evidence>
<keyword evidence="3" id="KW-1185">Reference proteome</keyword>
<gene>
    <name evidence="2" type="ORF">FLA105534_04913</name>
</gene>
<dbReference type="RefSeq" id="WP_173973358.1">
    <property type="nucleotide sequence ID" value="NZ_CADCSU010000231.1"/>
</dbReference>